<reference evidence="1 2" key="1">
    <citation type="submission" date="2023-12" db="EMBL/GenBank/DDBJ databases">
        <title>Description of an unclassified Opitutus bacterium of Verrucomicrobiota.</title>
        <authorList>
            <person name="Zhang D.-F."/>
        </authorList>
    </citation>
    <scope>NUCLEOTIDE SEQUENCE [LARGE SCALE GENOMIC DNA]</scope>
    <source>
        <strain evidence="1 2">WL0086</strain>
    </source>
</reference>
<dbReference type="EMBL" id="CP139781">
    <property type="protein sequence ID" value="WRQ88052.1"/>
    <property type="molecule type" value="Genomic_DNA"/>
</dbReference>
<proteinExistence type="predicted"/>
<name>A0ABZ1C9H0_9BACT</name>
<gene>
    <name evidence="1" type="ORF">K1X11_001450</name>
</gene>
<dbReference type="RefSeq" id="WP_221028913.1">
    <property type="nucleotide sequence ID" value="NZ_CP139781.1"/>
</dbReference>
<keyword evidence="2" id="KW-1185">Reference proteome</keyword>
<dbReference type="Proteomes" id="UP000738431">
    <property type="component" value="Chromosome"/>
</dbReference>
<evidence type="ECO:0000313" key="1">
    <source>
        <dbReference type="EMBL" id="WRQ88052.1"/>
    </source>
</evidence>
<protein>
    <submittedName>
        <fullName evidence="1">Uncharacterized protein</fullName>
    </submittedName>
</protein>
<sequence>MTSNKTYTHAFTESGALLLHPAGSHLLFIVVDECNTPNGQIVVSRRIHSAIVGALFEVAYEADATFSMAELTSGPVLGATIWIRFPNGLRAVFAEDYDLEQLRPWMFQHSVALLVSENCLWPCGLDADFVAKSVGRLGTTCRARSSWPNGYPPEATVLEVAHDILDQNSTKGGRS</sequence>
<organism evidence="1 2">
    <name type="scientific">Actomonas aquatica</name>
    <dbReference type="NCBI Taxonomy" id="2866162"/>
    <lineage>
        <taxon>Bacteria</taxon>
        <taxon>Pseudomonadati</taxon>
        <taxon>Verrucomicrobiota</taxon>
        <taxon>Opitutia</taxon>
        <taxon>Opitutales</taxon>
        <taxon>Opitutaceae</taxon>
        <taxon>Actomonas</taxon>
    </lineage>
</organism>
<accession>A0ABZ1C9H0</accession>
<evidence type="ECO:0000313" key="2">
    <source>
        <dbReference type="Proteomes" id="UP000738431"/>
    </source>
</evidence>